<evidence type="ECO:0000313" key="1">
    <source>
        <dbReference type="EMBL" id="MPR34652.1"/>
    </source>
</evidence>
<proteinExistence type="predicted"/>
<dbReference type="RefSeq" id="WP_152761057.1">
    <property type="nucleotide sequence ID" value="NZ_WHLY01000002.1"/>
</dbReference>
<name>A0A7C9FS62_9BACT</name>
<dbReference type="InterPro" id="IPR021314">
    <property type="entry name" value="DUF2911"/>
</dbReference>
<organism evidence="1 2">
    <name type="scientific">Salmonirosea aquatica</name>
    <dbReference type="NCBI Taxonomy" id="2654236"/>
    <lineage>
        <taxon>Bacteria</taxon>
        <taxon>Pseudomonadati</taxon>
        <taxon>Bacteroidota</taxon>
        <taxon>Cytophagia</taxon>
        <taxon>Cytophagales</taxon>
        <taxon>Spirosomataceae</taxon>
        <taxon>Salmonirosea</taxon>
    </lineage>
</organism>
<gene>
    <name evidence="1" type="ORF">GBK04_15125</name>
</gene>
<reference evidence="1 2" key="1">
    <citation type="submission" date="2019-10" db="EMBL/GenBank/DDBJ databases">
        <title>Draft Genome Sequence of Cytophagaceae sp. SJW1-29.</title>
        <authorList>
            <person name="Choi A."/>
        </authorList>
    </citation>
    <scope>NUCLEOTIDE SEQUENCE [LARGE SCALE GENOMIC DNA]</scope>
    <source>
        <strain evidence="1 2">SJW1-29</strain>
    </source>
</reference>
<dbReference type="Pfam" id="PF11138">
    <property type="entry name" value="DUF2911"/>
    <property type="match status" value="1"/>
</dbReference>
<protein>
    <submittedName>
        <fullName evidence="1">DUF2911 domain-containing protein</fullName>
    </submittedName>
</protein>
<evidence type="ECO:0000313" key="2">
    <source>
        <dbReference type="Proteomes" id="UP000479293"/>
    </source>
</evidence>
<comment type="caution">
    <text evidence="1">The sequence shown here is derived from an EMBL/GenBank/DDBJ whole genome shotgun (WGS) entry which is preliminary data.</text>
</comment>
<sequence>MNKKILLVSGIGVLTLAALFIGYRQYTKSFSPEAVAEYQQGGLNVRVQYCRPARKGRLIFGREQDNALVPYDRVWRTGANEATLITFAENVRVANTPIEAGTYSLWTIPGQAQWQVVLNEETGQWGTQYNDGLDVARIEVPIRVHPKTVENFKIYFEDQPDGADMILSWAHTEAVVPIRPD</sequence>
<accession>A0A7C9FS62</accession>
<dbReference type="Proteomes" id="UP000479293">
    <property type="component" value="Unassembled WGS sequence"/>
</dbReference>
<dbReference type="EMBL" id="WHLY01000002">
    <property type="protein sequence ID" value="MPR34652.1"/>
    <property type="molecule type" value="Genomic_DNA"/>
</dbReference>
<keyword evidence="2" id="KW-1185">Reference proteome</keyword>
<dbReference type="AlphaFoldDB" id="A0A7C9FS62"/>